<dbReference type="InterPro" id="IPR022896">
    <property type="entry name" value="TrioseP_Isoase_bac/euk"/>
</dbReference>
<name>A0A2U1CW23_9GAMM</name>
<dbReference type="Gene3D" id="3.20.20.70">
    <property type="entry name" value="Aldolase class I"/>
    <property type="match status" value="1"/>
</dbReference>
<dbReference type="GO" id="GO:0004807">
    <property type="term" value="F:triose-phosphate isomerase activity"/>
    <property type="evidence" value="ECO:0007669"/>
    <property type="project" value="UniProtKB-UniRule"/>
</dbReference>
<comment type="subunit">
    <text evidence="8 9">Homodimer.</text>
</comment>
<keyword evidence="5 8" id="KW-0963">Cytoplasm</keyword>
<dbReference type="Proteomes" id="UP000245887">
    <property type="component" value="Unassembled WGS sequence"/>
</dbReference>
<evidence type="ECO:0000313" key="12">
    <source>
        <dbReference type="Proteomes" id="UP000245887"/>
    </source>
</evidence>
<dbReference type="PANTHER" id="PTHR21139">
    <property type="entry name" value="TRIOSEPHOSPHATE ISOMERASE"/>
    <property type="match status" value="1"/>
</dbReference>
<dbReference type="GO" id="GO:0005829">
    <property type="term" value="C:cytosol"/>
    <property type="evidence" value="ECO:0007669"/>
    <property type="project" value="TreeGrafter"/>
</dbReference>
<comment type="subcellular location">
    <subcellularLocation>
        <location evidence="8 9">Cytoplasm</location>
    </subcellularLocation>
</comment>
<comment type="function">
    <text evidence="8">Involved in the gluconeogenesis. Catalyzes stereospecifically the conversion of dihydroxyacetone phosphate (DHAP) to D-glyceraldehyde-3-phosphate (G3P).</text>
</comment>
<dbReference type="InterPro" id="IPR035990">
    <property type="entry name" value="TIM_sf"/>
</dbReference>
<dbReference type="EMBL" id="QEKQ01000006">
    <property type="protein sequence ID" value="PVY75946.1"/>
    <property type="molecule type" value="Genomic_DNA"/>
</dbReference>
<proteinExistence type="inferred from homology"/>
<dbReference type="NCBIfam" id="TIGR00419">
    <property type="entry name" value="tim"/>
    <property type="match status" value="1"/>
</dbReference>
<dbReference type="AlphaFoldDB" id="A0A2U1CW23"/>
<dbReference type="FunFam" id="3.20.20.70:FF:000016">
    <property type="entry name" value="Triosephosphate isomerase"/>
    <property type="match status" value="1"/>
</dbReference>
<dbReference type="PROSITE" id="PS00171">
    <property type="entry name" value="TIM_1"/>
    <property type="match status" value="1"/>
</dbReference>
<evidence type="ECO:0000256" key="8">
    <source>
        <dbReference type="HAMAP-Rule" id="MF_00147"/>
    </source>
</evidence>
<evidence type="ECO:0000256" key="6">
    <source>
        <dbReference type="ARBA" id="ARBA00023152"/>
    </source>
</evidence>
<keyword evidence="6 8" id="KW-0324">Glycolysis</keyword>
<feature type="binding site" evidence="8">
    <location>
        <begin position="9"/>
        <end position="11"/>
    </location>
    <ligand>
        <name>substrate</name>
    </ligand>
</feature>
<dbReference type="GO" id="GO:0006094">
    <property type="term" value="P:gluconeogenesis"/>
    <property type="evidence" value="ECO:0007669"/>
    <property type="project" value="UniProtKB-UniRule"/>
</dbReference>
<keyword evidence="7 8" id="KW-0413">Isomerase</keyword>
<feature type="binding site" evidence="8">
    <location>
        <begin position="233"/>
        <end position="234"/>
    </location>
    <ligand>
        <name>substrate</name>
    </ligand>
</feature>
<evidence type="ECO:0000256" key="9">
    <source>
        <dbReference type="RuleBase" id="RU363013"/>
    </source>
</evidence>
<comment type="catalytic activity">
    <reaction evidence="8 9">
        <text>D-glyceraldehyde 3-phosphate = dihydroxyacetone phosphate</text>
        <dbReference type="Rhea" id="RHEA:18585"/>
        <dbReference type="ChEBI" id="CHEBI:57642"/>
        <dbReference type="ChEBI" id="CHEBI:59776"/>
        <dbReference type="EC" id="5.3.1.1"/>
    </reaction>
</comment>
<dbReference type="GO" id="GO:0046166">
    <property type="term" value="P:glyceraldehyde-3-phosphate biosynthetic process"/>
    <property type="evidence" value="ECO:0007669"/>
    <property type="project" value="TreeGrafter"/>
</dbReference>
<feature type="active site" description="Proton acceptor" evidence="8">
    <location>
        <position position="168"/>
    </location>
</feature>
<feature type="binding site" evidence="8">
    <location>
        <position position="174"/>
    </location>
    <ligand>
        <name>substrate</name>
    </ligand>
</feature>
<dbReference type="UniPathway" id="UPA00138"/>
<keyword evidence="10" id="KW-0732">Signal</keyword>
<dbReference type="InterPro" id="IPR020861">
    <property type="entry name" value="Triosephosphate_isomerase_AS"/>
</dbReference>
<feature type="binding site" evidence="8">
    <location>
        <position position="212"/>
    </location>
    <ligand>
        <name>substrate</name>
    </ligand>
</feature>
<dbReference type="EC" id="5.3.1.1" evidence="8 9"/>
<evidence type="ECO:0000256" key="5">
    <source>
        <dbReference type="ARBA" id="ARBA00022490"/>
    </source>
</evidence>
<comment type="similarity">
    <text evidence="3 8 9">Belongs to the triosephosphate isomerase family.</text>
</comment>
<comment type="caution">
    <text evidence="11">The sequence shown here is derived from an EMBL/GenBank/DDBJ whole genome shotgun (WGS) entry which is preliminary data.</text>
</comment>
<dbReference type="HAMAP" id="MF_00147_B">
    <property type="entry name" value="TIM_B"/>
    <property type="match status" value="1"/>
</dbReference>
<comment type="pathway">
    <text evidence="2">Carbohydrate metabolism; erythritol degradation.</text>
</comment>
<evidence type="ECO:0000256" key="4">
    <source>
        <dbReference type="ARBA" id="ARBA00022432"/>
    </source>
</evidence>
<evidence type="ECO:0000256" key="7">
    <source>
        <dbReference type="ARBA" id="ARBA00023235"/>
    </source>
</evidence>
<dbReference type="GO" id="GO:0006096">
    <property type="term" value="P:glycolytic process"/>
    <property type="evidence" value="ECO:0007669"/>
    <property type="project" value="UniProtKB-UniRule"/>
</dbReference>
<evidence type="ECO:0000256" key="3">
    <source>
        <dbReference type="ARBA" id="ARBA00007422"/>
    </source>
</evidence>
<dbReference type="InterPro" id="IPR000652">
    <property type="entry name" value="Triosephosphate_isomerase"/>
</dbReference>
<dbReference type="Pfam" id="PF00121">
    <property type="entry name" value="TIM"/>
    <property type="match status" value="1"/>
</dbReference>
<dbReference type="UniPathway" id="UPA00109">
    <property type="reaction ID" value="UER00189"/>
</dbReference>
<protein>
    <recommendedName>
        <fullName evidence="8 9">Triosephosphate isomerase</fullName>
        <shortName evidence="8">TIM</shortName>
        <shortName evidence="8">TPI</shortName>
        <ecNumber evidence="8 9">5.3.1.1</ecNumber>
    </recommendedName>
    <alternativeName>
        <fullName evidence="8">Triose-phosphate isomerase</fullName>
    </alternativeName>
</protein>
<dbReference type="SUPFAM" id="SSF51351">
    <property type="entry name" value="Triosephosphate isomerase (TIM)"/>
    <property type="match status" value="1"/>
</dbReference>
<feature type="chain" id="PRO_5015451275" description="Triosephosphate isomerase" evidence="10">
    <location>
        <begin position="20"/>
        <end position="249"/>
    </location>
</feature>
<dbReference type="OrthoDB" id="9809429at2"/>
<evidence type="ECO:0000256" key="1">
    <source>
        <dbReference type="ARBA" id="ARBA00004680"/>
    </source>
</evidence>
<evidence type="ECO:0000256" key="2">
    <source>
        <dbReference type="ARBA" id="ARBA00004939"/>
    </source>
</evidence>
<evidence type="ECO:0000313" key="11">
    <source>
        <dbReference type="EMBL" id="PVY75946.1"/>
    </source>
</evidence>
<feature type="active site" description="Electrophile" evidence="8">
    <location>
        <position position="96"/>
    </location>
</feature>
<comment type="pathway">
    <text evidence="1 8 9">Carbohydrate degradation; glycolysis; D-glyceraldehyde 3-phosphate from glycerone phosphate: step 1/1.</text>
</comment>
<organism evidence="11 12">
    <name type="scientific">Tamilnaduibacter salinus</name>
    <dbReference type="NCBI Taxonomy" id="1484056"/>
    <lineage>
        <taxon>Bacteria</taxon>
        <taxon>Pseudomonadati</taxon>
        <taxon>Pseudomonadota</taxon>
        <taxon>Gammaproteobacteria</taxon>
        <taxon>Pseudomonadales</taxon>
        <taxon>Marinobacteraceae</taxon>
        <taxon>Tamilnaduibacter</taxon>
    </lineage>
</organism>
<sequence>MRRKLIAANWKLNGSTAMASGLVGDIQDGLAELDNGVEVVIIPPAIYATLVNAALAESETSVGIQDVSRWNKGAYTGEVSAPMAHDAGCRYALVGHSERRELLGETDTLIADKVDNALSASLNVILCVGETEAQREAGAQDRVVGEQLKQGLSRVSDADWLRVVVAYEPVWAIGTGRTATAEDAQSVHAVIRQTLKGMGAPAEEMTLLYGGSVKPDNAKELFAQPDIDGGLIGGASLSAPDFLAICRAA</sequence>
<dbReference type="PANTHER" id="PTHR21139:SF42">
    <property type="entry name" value="TRIOSEPHOSPHATE ISOMERASE"/>
    <property type="match status" value="1"/>
</dbReference>
<keyword evidence="4 8" id="KW-0312">Gluconeogenesis</keyword>
<reference evidence="11 12" key="1">
    <citation type="submission" date="2018-04" db="EMBL/GenBank/DDBJ databases">
        <title>Genomic Encyclopedia of Type Strains, Phase IV (KMG-IV): sequencing the most valuable type-strain genomes for metagenomic binning, comparative biology and taxonomic classification.</title>
        <authorList>
            <person name="Goeker M."/>
        </authorList>
    </citation>
    <scope>NUCLEOTIDE SEQUENCE [LARGE SCALE GENOMIC DNA]</scope>
    <source>
        <strain evidence="11 12">DSM 28688</strain>
    </source>
</reference>
<evidence type="ECO:0000256" key="10">
    <source>
        <dbReference type="SAM" id="SignalP"/>
    </source>
</evidence>
<dbReference type="InterPro" id="IPR013785">
    <property type="entry name" value="Aldolase_TIM"/>
</dbReference>
<feature type="signal peptide" evidence="10">
    <location>
        <begin position="1"/>
        <end position="19"/>
    </location>
</feature>
<dbReference type="CDD" id="cd00311">
    <property type="entry name" value="TIM"/>
    <property type="match status" value="1"/>
</dbReference>
<comment type="pathway">
    <text evidence="8 9">Carbohydrate biosynthesis; gluconeogenesis.</text>
</comment>
<dbReference type="PROSITE" id="PS51440">
    <property type="entry name" value="TIM_2"/>
    <property type="match status" value="1"/>
</dbReference>
<dbReference type="GO" id="GO:0019563">
    <property type="term" value="P:glycerol catabolic process"/>
    <property type="evidence" value="ECO:0007669"/>
    <property type="project" value="TreeGrafter"/>
</dbReference>
<accession>A0A2U1CW23</accession>
<dbReference type="RefSeq" id="WP_116919348.1">
    <property type="nucleotide sequence ID" value="NZ_QEKQ01000006.1"/>
</dbReference>
<gene>
    <name evidence="8" type="primary">tpiA</name>
    <name evidence="11" type="ORF">C8D92_106208</name>
</gene>